<evidence type="ECO:0008006" key="3">
    <source>
        <dbReference type="Google" id="ProtNLM"/>
    </source>
</evidence>
<accession>A0A0R2U5W5</accession>
<evidence type="ECO:0000313" key="1">
    <source>
        <dbReference type="EMBL" id="KRO94935.1"/>
    </source>
</evidence>
<proteinExistence type="predicted"/>
<organism evidence="1 2">
    <name type="scientific">SAR92 bacterium BACL26 MAG-121220-bin70</name>
    <dbReference type="NCBI Taxonomy" id="1655626"/>
    <lineage>
        <taxon>Bacteria</taxon>
        <taxon>Pseudomonadati</taxon>
        <taxon>Pseudomonadota</taxon>
        <taxon>Gammaproteobacteria</taxon>
        <taxon>Cellvibrionales</taxon>
        <taxon>Porticoccaceae</taxon>
        <taxon>SAR92 clade</taxon>
    </lineage>
</organism>
<dbReference type="Proteomes" id="UP000051213">
    <property type="component" value="Unassembled WGS sequence"/>
</dbReference>
<name>A0A0R2U5W5_9GAMM</name>
<dbReference type="Pfam" id="PF13899">
    <property type="entry name" value="Thioredoxin_7"/>
    <property type="match status" value="1"/>
</dbReference>
<reference evidence="1 2" key="1">
    <citation type="submission" date="2015-10" db="EMBL/GenBank/DDBJ databases">
        <title>Metagenome-Assembled Genomes uncover a global brackish microbiome.</title>
        <authorList>
            <person name="Hugerth L.W."/>
            <person name="Larsson J."/>
            <person name="Alneberg J."/>
            <person name="Lindh M.V."/>
            <person name="Legrand C."/>
            <person name="Pinhassi J."/>
            <person name="Andersson A.F."/>
        </authorList>
    </citation>
    <scope>NUCLEOTIDE SEQUENCE [LARGE SCALE GENOMIC DNA]</scope>
    <source>
        <strain evidence="1">BACL26 MAG-121220-bin70</strain>
    </source>
</reference>
<dbReference type="SUPFAM" id="SSF52833">
    <property type="entry name" value="Thioredoxin-like"/>
    <property type="match status" value="1"/>
</dbReference>
<sequence length="148" mass="16812">MIQLTDLDQLESPMPQPFNGRVITADQLKSFIADTLAERKQPLVIFGANWCPDAQCLEAVMLLPSVAQFIADHYGIMRVDLGDYDINMGLIEHLGLPSQEGVPRVFILDLNGEPINVATNDRWRTARESHPQEIFDYFQNFIKKRPSI</sequence>
<dbReference type="InterPro" id="IPR036249">
    <property type="entry name" value="Thioredoxin-like_sf"/>
</dbReference>
<comment type="caution">
    <text evidence="1">The sequence shown here is derived from an EMBL/GenBank/DDBJ whole genome shotgun (WGS) entry which is preliminary data.</text>
</comment>
<gene>
    <name evidence="1" type="ORF">ABS24_07500</name>
</gene>
<protein>
    <recommendedName>
        <fullName evidence="3">Thioredoxin domain-containing protein</fullName>
    </recommendedName>
</protein>
<dbReference type="AlphaFoldDB" id="A0A0R2U5W5"/>
<dbReference type="Gene3D" id="3.40.30.10">
    <property type="entry name" value="Glutaredoxin"/>
    <property type="match status" value="1"/>
</dbReference>
<evidence type="ECO:0000313" key="2">
    <source>
        <dbReference type="Proteomes" id="UP000051213"/>
    </source>
</evidence>
<dbReference type="EMBL" id="LICA01000122">
    <property type="protein sequence ID" value="KRO94935.1"/>
    <property type="molecule type" value="Genomic_DNA"/>
</dbReference>